<evidence type="ECO:0000313" key="3">
    <source>
        <dbReference type="Proteomes" id="UP000215223"/>
    </source>
</evidence>
<proteinExistence type="predicted"/>
<dbReference type="OrthoDB" id="1440810at2"/>
<evidence type="ECO:0000256" key="1">
    <source>
        <dbReference type="SAM" id="MobiDB-lite"/>
    </source>
</evidence>
<dbReference type="AlphaFoldDB" id="A0A229RRV4"/>
<protein>
    <submittedName>
        <fullName evidence="2">Uncharacterized protein</fullName>
    </submittedName>
</protein>
<keyword evidence="3" id="KW-1185">Reference proteome</keyword>
<gene>
    <name evidence="2" type="ORF">CFP71_30220</name>
</gene>
<accession>A0A229RRV4</accession>
<dbReference type="Proteomes" id="UP000215223">
    <property type="component" value="Unassembled WGS sequence"/>
</dbReference>
<evidence type="ECO:0000313" key="2">
    <source>
        <dbReference type="EMBL" id="OXM49376.1"/>
    </source>
</evidence>
<dbReference type="InterPro" id="IPR045661">
    <property type="entry name" value="DUF6389"/>
</dbReference>
<reference evidence="2 3" key="1">
    <citation type="submission" date="2017-07" db="EMBL/GenBank/DDBJ databases">
        <title>Amycolatopsis thailandensis Genome sequencing and assembly.</title>
        <authorList>
            <person name="Kaur N."/>
            <person name="Mayilraj S."/>
        </authorList>
    </citation>
    <scope>NUCLEOTIDE SEQUENCE [LARGE SCALE GENOMIC DNA]</scope>
    <source>
        <strain evidence="2 3">JCM 16380</strain>
    </source>
</reference>
<sequence length="144" mass="15980">MDHAEYSNRLRHVLDAHSEDVIARLRAIVKAIGGTVESVQIEVFPDADGEGTFDVWARFDGPDSFVLNKPIDEHRHLFGVVHHETGWDPEVPPLPRDLSADVVVDTVADWIEAVWTRAFDTQPSVPVEVSSPEGYGTTTPRQLG</sequence>
<dbReference type="RefSeq" id="WP_093937361.1">
    <property type="nucleotide sequence ID" value="NZ_NMQT01000112.1"/>
</dbReference>
<dbReference type="EMBL" id="NMQT01000112">
    <property type="protein sequence ID" value="OXM49376.1"/>
    <property type="molecule type" value="Genomic_DNA"/>
</dbReference>
<name>A0A229RRV4_9PSEU</name>
<dbReference type="Pfam" id="PF19926">
    <property type="entry name" value="DUF6389"/>
    <property type="match status" value="1"/>
</dbReference>
<organism evidence="2 3">
    <name type="scientific">Amycolatopsis thailandensis</name>
    <dbReference type="NCBI Taxonomy" id="589330"/>
    <lineage>
        <taxon>Bacteria</taxon>
        <taxon>Bacillati</taxon>
        <taxon>Actinomycetota</taxon>
        <taxon>Actinomycetes</taxon>
        <taxon>Pseudonocardiales</taxon>
        <taxon>Pseudonocardiaceae</taxon>
        <taxon>Amycolatopsis</taxon>
    </lineage>
</organism>
<comment type="caution">
    <text evidence="2">The sequence shown here is derived from an EMBL/GenBank/DDBJ whole genome shotgun (WGS) entry which is preliminary data.</text>
</comment>
<feature type="region of interest" description="Disordered" evidence="1">
    <location>
        <begin position="124"/>
        <end position="144"/>
    </location>
</feature>